<dbReference type="EMBL" id="JAGSOV010000065">
    <property type="protein sequence ID" value="MCO1659453.1"/>
    <property type="molecule type" value="Genomic_DNA"/>
</dbReference>
<evidence type="ECO:0000259" key="1">
    <source>
        <dbReference type="PROSITE" id="PS51819"/>
    </source>
</evidence>
<evidence type="ECO:0000313" key="3">
    <source>
        <dbReference type="Proteomes" id="UP001165283"/>
    </source>
</evidence>
<feature type="domain" description="VOC" evidence="1">
    <location>
        <begin position="9"/>
        <end position="119"/>
    </location>
</feature>
<keyword evidence="3" id="KW-1185">Reference proteome</keyword>
<proteinExistence type="predicted"/>
<accession>A0ABT1A8Y0</accession>
<dbReference type="CDD" id="cd07247">
    <property type="entry name" value="SgaA_N_like"/>
    <property type="match status" value="1"/>
</dbReference>
<dbReference type="RefSeq" id="WP_252444272.1">
    <property type="nucleotide sequence ID" value="NZ_JAGSOV010000065.1"/>
</dbReference>
<comment type="caution">
    <text evidence="2">The sequence shown here is derived from an EMBL/GenBank/DDBJ whole genome shotgun (WGS) entry which is preliminary data.</text>
</comment>
<sequence>MAPTLAPGKISYLQLPALDVEESAAFYTTVFGWRLRRKESGTVAFDDSVGEVSGHFETGLPPADRPGLLVHVLVADVEATLDVVRAAGGRVVEPAHGEPPEIYALIADPAGTVLGVFSQADG</sequence>
<dbReference type="InterPro" id="IPR037523">
    <property type="entry name" value="VOC_core"/>
</dbReference>
<dbReference type="Proteomes" id="UP001165283">
    <property type="component" value="Unassembled WGS sequence"/>
</dbReference>
<name>A0ABT1A8Y0_9PSEU</name>
<dbReference type="Gene3D" id="3.10.180.10">
    <property type="entry name" value="2,3-Dihydroxybiphenyl 1,2-Dioxygenase, domain 1"/>
    <property type="match status" value="1"/>
</dbReference>
<dbReference type="PROSITE" id="PS51819">
    <property type="entry name" value="VOC"/>
    <property type="match status" value="1"/>
</dbReference>
<gene>
    <name evidence="2" type="ORF">KDL28_30720</name>
</gene>
<dbReference type="Pfam" id="PF00903">
    <property type="entry name" value="Glyoxalase"/>
    <property type="match status" value="1"/>
</dbReference>
<organism evidence="2 3">
    <name type="scientific">Pseudonocardia humida</name>
    <dbReference type="NCBI Taxonomy" id="2800819"/>
    <lineage>
        <taxon>Bacteria</taxon>
        <taxon>Bacillati</taxon>
        <taxon>Actinomycetota</taxon>
        <taxon>Actinomycetes</taxon>
        <taxon>Pseudonocardiales</taxon>
        <taxon>Pseudonocardiaceae</taxon>
        <taxon>Pseudonocardia</taxon>
    </lineage>
</organism>
<dbReference type="InterPro" id="IPR004360">
    <property type="entry name" value="Glyas_Fos-R_dOase_dom"/>
</dbReference>
<reference evidence="2" key="1">
    <citation type="submission" date="2021-04" db="EMBL/GenBank/DDBJ databases">
        <title>Pseudonocardia sp. nov., isolated from sandy soil of mangrove forest.</title>
        <authorList>
            <person name="Zan Z."/>
            <person name="Huang R."/>
            <person name="Liu W."/>
        </authorList>
    </citation>
    <scope>NUCLEOTIDE SEQUENCE</scope>
    <source>
        <strain evidence="2">S2-4</strain>
    </source>
</reference>
<dbReference type="InterPro" id="IPR052164">
    <property type="entry name" value="Anthracycline_SecMetBiosynth"/>
</dbReference>
<protein>
    <submittedName>
        <fullName evidence="2">VOC family protein</fullName>
    </submittedName>
</protein>
<dbReference type="PANTHER" id="PTHR33993:SF1">
    <property type="entry name" value="GLYOXALASE FAMILY PROTEIN"/>
    <property type="match status" value="1"/>
</dbReference>
<dbReference type="SUPFAM" id="SSF54593">
    <property type="entry name" value="Glyoxalase/Bleomycin resistance protein/Dihydroxybiphenyl dioxygenase"/>
    <property type="match status" value="1"/>
</dbReference>
<evidence type="ECO:0000313" key="2">
    <source>
        <dbReference type="EMBL" id="MCO1659453.1"/>
    </source>
</evidence>
<dbReference type="InterPro" id="IPR029068">
    <property type="entry name" value="Glyas_Bleomycin-R_OHBP_Dase"/>
</dbReference>
<dbReference type="PANTHER" id="PTHR33993">
    <property type="entry name" value="GLYOXALASE-RELATED"/>
    <property type="match status" value="1"/>
</dbReference>